<dbReference type="GO" id="GO:0071897">
    <property type="term" value="P:DNA biosynthetic process"/>
    <property type="evidence" value="ECO:0007669"/>
    <property type="project" value="UniProtKB-KW"/>
</dbReference>
<keyword evidence="14" id="KW-1185">Reference proteome</keyword>
<organism evidence="14 15">
    <name type="scientific">Hipposideros armiger</name>
    <name type="common">Great Himalayan leaf-nosed bat</name>
    <dbReference type="NCBI Taxonomy" id="186990"/>
    <lineage>
        <taxon>Eukaryota</taxon>
        <taxon>Metazoa</taxon>
        <taxon>Chordata</taxon>
        <taxon>Craniata</taxon>
        <taxon>Vertebrata</taxon>
        <taxon>Euteleostomi</taxon>
        <taxon>Mammalia</taxon>
        <taxon>Eutheria</taxon>
        <taxon>Laurasiatheria</taxon>
        <taxon>Chiroptera</taxon>
        <taxon>Yinpterochiroptera</taxon>
        <taxon>Rhinolophoidea</taxon>
        <taxon>Hipposideridae</taxon>
        <taxon>Hipposideros</taxon>
    </lineage>
</organism>
<dbReference type="OrthoDB" id="439028at2759"/>
<dbReference type="PROSITE" id="PS00603">
    <property type="entry name" value="TK_CELLULAR_TYPE"/>
    <property type="match status" value="1"/>
</dbReference>
<proteinExistence type="inferred from homology"/>
<evidence type="ECO:0000256" key="4">
    <source>
        <dbReference type="ARBA" id="ARBA00022723"/>
    </source>
</evidence>
<evidence type="ECO:0000256" key="5">
    <source>
        <dbReference type="ARBA" id="ARBA00022741"/>
    </source>
</evidence>
<evidence type="ECO:0000256" key="7">
    <source>
        <dbReference type="ARBA" id="ARBA00022833"/>
    </source>
</evidence>
<gene>
    <name evidence="15" type="primary">TK1</name>
</gene>
<dbReference type="GeneID" id="109383734"/>
<dbReference type="RefSeq" id="XP_019499961.1">
    <property type="nucleotide sequence ID" value="XM_019644416.1"/>
</dbReference>
<dbReference type="InterPro" id="IPR027417">
    <property type="entry name" value="P-loop_NTPase"/>
</dbReference>
<keyword evidence="8 11" id="KW-0067">ATP-binding</keyword>
<evidence type="ECO:0000256" key="10">
    <source>
        <dbReference type="ARBA" id="ARBA00048113"/>
    </source>
</evidence>
<comment type="subunit">
    <text evidence="9">Homotetramer. Tetramerization from dimerization is induced by ATP and increases catalytic efficiency due to a high affinity for thymidine. Tetramerization is inhibited by phosphorylation at Ser-13. Interacts (via the KEN box) with FZR1.</text>
</comment>
<dbReference type="PANTHER" id="PTHR11441:SF0">
    <property type="entry name" value="THYMIDINE KINASE, CYTOSOLIC"/>
    <property type="match status" value="1"/>
</dbReference>
<evidence type="ECO:0000256" key="9">
    <source>
        <dbReference type="ARBA" id="ARBA00046642"/>
    </source>
</evidence>
<evidence type="ECO:0000256" key="6">
    <source>
        <dbReference type="ARBA" id="ARBA00022777"/>
    </source>
</evidence>
<evidence type="ECO:0000256" key="11">
    <source>
        <dbReference type="RuleBase" id="RU000544"/>
    </source>
</evidence>
<name>A0A8B7RFY6_HIPAR</name>
<dbReference type="GO" id="GO:0004797">
    <property type="term" value="F:thymidine kinase activity"/>
    <property type="evidence" value="ECO:0007669"/>
    <property type="project" value="UniProtKB-EC"/>
</dbReference>
<evidence type="ECO:0000256" key="1">
    <source>
        <dbReference type="ARBA" id="ARBA00007587"/>
    </source>
</evidence>
<protein>
    <recommendedName>
        <fullName evidence="11">Thymidine kinase</fullName>
        <ecNumber evidence="11">2.7.1.21</ecNumber>
    </recommendedName>
</protein>
<evidence type="ECO:0000313" key="15">
    <source>
        <dbReference type="RefSeq" id="XP_019499961.1"/>
    </source>
</evidence>
<dbReference type="AlphaFoldDB" id="A0A8B7RFY6"/>
<keyword evidence="3 11" id="KW-0808">Transferase</keyword>
<dbReference type="FunFam" id="3.30.60.20:FF:000028">
    <property type="entry name" value="Thymidine kinase"/>
    <property type="match status" value="1"/>
</dbReference>
<dbReference type="GO" id="GO:0046104">
    <property type="term" value="P:thymidine metabolic process"/>
    <property type="evidence" value="ECO:0007669"/>
    <property type="project" value="TreeGrafter"/>
</dbReference>
<reference evidence="15" key="1">
    <citation type="submission" date="2025-08" db="UniProtKB">
        <authorList>
            <consortium name="RefSeq"/>
        </authorList>
    </citation>
    <scope>IDENTIFICATION</scope>
    <source>
        <tissue evidence="15">Muscle</tissue>
    </source>
</reference>
<comment type="catalytic activity">
    <reaction evidence="10">
        <text>thymidine + ATP = dTMP + ADP + H(+)</text>
        <dbReference type="Rhea" id="RHEA:19129"/>
        <dbReference type="ChEBI" id="CHEBI:15378"/>
        <dbReference type="ChEBI" id="CHEBI:17748"/>
        <dbReference type="ChEBI" id="CHEBI:30616"/>
        <dbReference type="ChEBI" id="CHEBI:63528"/>
        <dbReference type="ChEBI" id="CHEBI:456216"/>
        <dbReference type="EC" id="2.7.1.21"/>
    </reaction>
    <physiologicalReaction direction="left-to-right" evidence="10">
        <dbReference type="Rhea" id="RHEA:19130"/>
    </physiologicalReaction>
</comment>
<dbReference type="InterPro" id="IPR001267">
    <property type="entry name" value="Thymidine_kinase"/>
</dbReference>
<keyword evidence="7" id="KW-0862">Zinc</keyword>
<keyword evidence="6 11" id="KW-0418">Kinase</keyword>
<dbReference type="Gene3D" id="3.40.50.300">
    <property type="entry name" value="P-loop containing nucleotide triphosphate hydrolases"/>
    <property type="match status" value="1"/>
</dbReference>
<evidence type="ECO:0000256" key="2">
    <source>
        <dbReference type="ARBA" id="ARBA00022634"/>
    </source>
</evidence>
<evidence type="ECO:0000256" key="12">
    <source>
        <dbReference type="RuleBase" id="RU004165"/>
    </source>
</evidence>
<evidence type="ECO:0000313" key="14">
    <source>
        <dbReference type="Proteomes" id="UP000694851"/>
    </source>
</evidence>
<evidence type="ECO:0000256" key="3">
    <source>
        <dbReference type="ARBA" id="ARBA00022679"/>
    </source>
</evidence>
<dbReference type="GO" id="GO:0005524">
    <property type="term" value="F:ATP binding"/>
    <property type="evidence" value="ECO:0007669"/>
    <property type="project" value="UniProtKB-KW"/>
</dbReference>
<evidence type="ECO:0000256" key="13">
    <source>
        <dbReference type="SAM" id="MobiDB-lite"/>
    </source>
</evidence>
<dbReference type="KEGG" id="hai:109383734"/>
<dbReference type="CTD" id="7083"/>
<evidence type="ECO:0000256" key="8">
    <source>
        <dbReference type="ARBA" id="ARBA00022840"/>
    </source>
</evidence>
<dbReference type="InterPro" id="IPR020633">
    <property type="entry name" value="Thymidine_kinase_CS"/>
</dbReference>
<dbReference type="SUPFAM" id="SSF52540">
    <property type="entry name" value="P-loop containing nucleoside triphosphate hydrolases"/>
    <property type="match status" value="1"/>
</dbReference>
<dbReference type="PANTHER" id="PTHR11441">
    <property type="entry name" value="THYMIDINE KINASE"/>
    <property type="match status" value="1"/>
</dbReference>
<dbReference type="EC" id="2.7.1.21" evidence="11"/>
<keyword evidence="2 11" id="KW-0237">DNA synthesis</keyword>
<dbReference type="Proteomes" id="UP000694851">
    <property type="component" value="Unplaced"/>
</dbReference>
<dbReference type="Pfam" id="PF00265">
    <property type="entry name" value="TK"/>
    <property type="match status" value="1"/>
</dbReference>
<comment type="similarity">
    <text evidence="1 12">Belongs to the thymidine kinase family.</text>
</comment>
<dbReference type="Gene3D" id="3.30.60.20">
    <property type="match status" value="1"/>
</dbReference>
<accession>A0A8B7RFY6</accession>
<keyword evidence="5 11" id="KW-0547">Nucleotide-binding</keyword>
<dbReference type="SUPFAM" id="SSF57716">
    <property type="entry name" value="Glucocorticoid receptor-like (DNA-binding domain)"/>
    <property type="match status" value="1"/>
</dbReference>
<feature type="region of interest" description="Disordered" evidence="13">
    <location>
        <begin position="124"/>
        <end position="174"/>
    </location>
</feature>
<dbReference type="GO" id="GO:0046872">
    <property type="term" value="F:metal ion binding"/>
    <property type="evidence" value="ECO:0007669"/>
    <property type="project" value="UniProtKB-KW"/>
</dbReference>
<keyword evidence="4" id="KW-0479">Metal-binding</keyword>
<sequence length="174" mass="18688">MEALPACLLRDVVQEARGVAVIGIDEGQFFPDIVEFSENMANAGKTVIVAALDGTFQRKAFGTILNLVPLAESVVKLTAVCMECFREAAYTKRLGTEKEVEVIGGADKYHAVCRLCYFRKASGQPGQPAGLDSKEEKENCPALGRLGETKPGEAAAGTRKPFGPHQMRQCSPAN</sequence>